<evidence type="ECO:0000256" key="2">
    <source>
        <dbReference type="ARBA" id="ARBA00006742"/>
    </source>
</evidence>
<dbReference type="PANTHER" id="PTHR33909:SF1">
    <property type="entry name" value="SEC TRANSLOCON ACCESSORY COMPLEX SUBUNIT YAJC"/>
    <property type="match status" value="1"/>
</dbReference>
<name>A0A1K1LY71_9FLAO</name>
<dbReference type="PANTHER" id="PTHR33909">
    <property type="entry name" value="SEC TRANSLOCON ACCESSORY COMPLEX SUBUNIT YAJC"/>
    <property type="match status" value="1"/>
</dbReference>
<keyword evidence="9" id="KW-0811">Translocation</keyword>
<feature type="transmembrane region" description="Helical" evidence="11">
    <location>
        <begin position="6"/>
        <end position="24"/>
    </location>
</feature>
<dbReference type="GO" id="GO:0005886">
    <property type="term" value="C:plasma membrane"/>
    <property type="evidence" value="ECO:0007669"/>
    <property type="project" value="UniProtKB-SubCell"/>
</dbReference>
<evidence type="ECO:0000256" key="6">
    <source>
        <dbReference type="ARBA" id="ARBA00022692"/>
    </source>
</evidence>
<evidence type="ECO:0000256" key="10">
    <source>
        <dbReference type="ARBA" id="ARBA00023136"/>
    </source>
</evidence>
<dbReference type="Pfam" id="PF02699">
    <property type="entry name" value="YajC"/>
    <property type="match status" value="1"/>
</dbReference>
<evidence type="ECO:0000256" key="9">
    <source>
        <dbReference type="ARBA" id="ARBA00023010"/>
    </source>
</evidence>
<dbReference type="AlphaFoldDB" id="A0A1K1LY71"/>
<dbReference type="EMBL" id="FPIY01000001">
    <property type="protein sequence ID" value="SFW14606.1"/>
    <property type="molecule type" value="Genomic_DNA"/>
</dbReference>
<keyword evidence="8 11" id="KW-1133">Transmembrane helix</keyword>
<dbReference type="NCBIfam" id="TIGR00739">
    <property type="entry name" value="yajC"/>
    <property type="match status" value="1"/>
</dbReference>
<accession>A0A1K1LY71</accession>
<dbReference type="InterPro" id="IPR003849">
    <property type="entry name" value="Preprotein_translocase_YajC"/>
</dbReference>
<keyword evidence="7" id="KW-0653">Protein transport</keyword>
<sequence length="100" mass="11562">MDQILEQYPFLPMVGIFIVAYFFMIRPQMKRSKDEKKFATELKKGDKVITKSGMHGKIFDLNDKDMSCVIETMAGKIKFSRSAISMEMSKKMNEPVAEKK</sequence>
<evidence type="ECO:0000256" key="4">
    <source>
        <dbReference type="ARBA" id="ARBA00022448"/>
    </source>
</evidence>
<keyword evidence="4" id="KW-0813">Transport</keyword>
<reference evidence="13" key="1">
    <citation type="submission" date="2016-11" db="EMBL/GenBank/DDBJ databases">
        <authorList>
            <person name="Varghese N."/>
            <person name="Submissions S."/>
        </authorList>
    </citation>
    <scope>NUCLEOTIDE SEQUENCE [LARGE SCALE GENOMIC DNA]</scope>
    <source>
        <strain evidence="13">DSM 24786</strain>
    </source>
</reference>
<keyword evidence="10 11" id="KW-0472">Membrane</keyword>
<comment type="subcellular location">
    <subcellularLocation>
        <location evidence="1">Cell membrane</location>
        <topology evidence="1">Single-pass membrane protein</topology>
    </subcellularLocation>
</comment>
<evidence type="ECO:0000313" key="13">
    <source>
        <dbReference type="Proteomes" id="UP000183257"/>
    </source>
</evidence>
<comment type="similarity">
    <text evidence="2">Belongs to the YajC family.</text>
</comment>
<evidence type="ECO:0000313" key="12">
    <source>
        <dbReference type="EMBL" id="SFW14606.1"/>
    </source>
</evidence>
<dbReference type="RefSeq" id="WP_072301794.1">
    <property type="nucleotide sequence ID" value="NZ_CBDUMO010000066.1"/>
</dbReference>
<gene>
    <name evidence="12" type="ORF">SAMN05660313_00086</name>
</gene>
<proteinExistence type="inferred from homology"/>
<dbReference type="PRINTS" id="PR01853">
    <property type="entry name" value="YAJCTRNLCASE"/>
</dbReference>
<keyword evidence="6 11" id="KW-0812">Transmembrane</keyword>
<protein>
    <recommendedName>
        <fullName evidence="3">Sec translocon accessory complex subunit YajC</fullName>
    </recommendedName>
</protein>
<keyword evidence="5" id="KW-1003">Cell membrane</keyword>
<dbReference type="GO" id="GO:0015031">
    <property type="term" value="P:protein transport"/>
    <property type="evidence" value="ECO:0007669"/>
    <property type="project" value="UniProtKB-KW"/>
</dbReference>
<evidence type="ECO:0000256" key="8">
    <source>
        <dbReference type="ARBA" id="ARBA00022989"/>
    </source>
</evidence>
<organism evidence="12 13">
    <name type="scientific">Cellulophaga fucicola</name>
    <dbReference type="NCBI Taxonomy" id="76595"/>
    <lineage>
        <taxon>Bacteria</taxon>
        <taxon>Pseudomonadati</taxon>
        <taxon>Bacteroidota</taxon>
        <taxon>Flavobacteriia</taxon>
        <taxon>Flavobacteriales</taxon>
        <taxon>Flavobacteriaceae</taxon>
        <taxon>Cellulophaga</taxon>
    </lineage>
</organism>
<evidence type="ECO:0000256" key="7">
    <source>
        <dbReference type="ARBA" id="ARBA00022927"/>
    </source>
</evidence>
<dbReference type="OrthoDB" id="9800132at2"/>
<evidence type="ECO:0000256" key="5">
    <source>
        <dbReference type="ARBA" id="ARBA00022475"/>
    </source>
</evidence>
<keyword evidence="13" id="KW-1185">Reference proteome</keyword>
<evidence type="ECO:0000256" key="11">
    <source>
        <dbReference type="SAM" id="Phobius"/>
    </source>
</evidence>
<evidence type="ECO:0000256" key="3">
    <source>
        <dbReference type="ARBA" id="ARBA00014962"/>
    </source>
</evidence>
<dbReference type="SMART" id="SM01323">
    <property type="entry name" value="YajC"/>
    <property type="match status" value="1"/>
</dbReference>
<dbReference type="STRING" id="76595.SAMN05660313_00086"/>
<dbReference type="Proteomes" id="UP000183257">
    <property type="component" value="Unassembled WGS sequence"/>
</dbReference>
<evidence type="ECO:0000256" key="1">
    <source>
        <dbReference type="ARBA" id="ARBA00004162"/>
    </source>
</evidence>